<evidence type="ECO:0000256" key="4">
    <source>
        <dbReference type="ARBA" id="ARBA00023014"/>
    </source>
</evidence>
<dbReference type="InterPro" id="IPR058240">
    <property type="entry name" value="rSAM_sf"/>
</dbReference>
<keyword evidence="4" id="KW-0411">Iron-sulfur</keyword>
<dbReference type="Pfam" id="PF04055">
    <property type="entry name" value="Radical_SAM"/>
    <property type="match status" value="1"/>
</dbReference>
<dbReference type="EMBL" id="MHHZ01000006">
    <property type="protein sequence ID" value="OGY42247.1"/>
    <property type="molecule type" value="Genomic_DNA"/>
</dbReference>
<dbReference type="SUPFAM" id="SSF102114">
    <property type="entry name" value="Radical SAM enzymes"/>
    <property type="match status" value="1"/>
</dbReference>
<dbReference type="CDD" id="cd01335">
    <property type="entry name" value="Radical_SAM"/>
    <property type="match status" value="1"/>
</dbReference>
<evidence type="ECO:0000256" key="1">
    <source>
        <dbReference type="ARBA" id="ARBA00022691"/>
    </source>
</evidence>
<dbReference type="InterPro" id="IPR013785">
    <property type="entry name" value="Aldolase_TIM"/>
</dbReference>
<keyword evidence="1" id="KW-0949">S-adenosyl-L-methionine</keyword>
<dbReference type="GO" id="GO:0046872">
    <property type="term" value="F:metal ion binding"/>
    <property type="evidence" value="ECO:0007669"/>
    <property type="project" value="UniProtKB-KW"/>
</dbReference>
<dbReference type="GO" id="GO:0003824">
    <property type="term" value="F:catalytic activity"/>
    <property type="evidence" value="ECO:0007669"/>
    <property type="project" value="InterPro"/>
</dbReference>
<keyword evidence="3" id="KW-0408">Iron</keyword>
<organism evidence="6 7">
    <name type="scientific">Candidatus Buchananbacteria bacterium RBG_13_36_9</name>
    <dbReference type="NCBI Taxonomy" id="1797530"/>
    <lineage>
        <taxon>Bacteria</taxon>
        <taxon>Candidatus Buchananiibacteriota</taxon>
    </lineage>
</organism>
<evidence type="ECO:0000256" key="3">
    <source>
        <dbReference type="ARBA" id="ARBA00023004"/>
    </source>
</evidence>
<comment type="caution">
    <text evidence="6">The sequence shown here is derived from an EMBL/GenBank/DDBJ whole genome shotgun (WGS) entry which is preliminary data.</text>
</comment>
<protein>
    <recommendedName>
        <fullName evidence="5">Radical SAM core domain-containing protein</fullName>
    </recommendedName>
</protein>
<evidence type="ECO:0000313" key="7">
    <source>
        <dbReference type="Proteomes" id="UP000176498"/>
    </source>
</evidence>
<dbReference type="Proteomes" id="UP000176498">
    <property type="component" value="Unassembled WGS sequence"/>
</dbReference>
<dbReference type="InterPro" id="IPR007197">
    <property type="entry name" value="rSAM"/>
</dbReference>
<name>A0A1G1XSF2_9BACT</name>
<gene>
    <name evidence="6" type="ORF">A2Y82_00500</name>
</gene>
<dbReference type="InterPro" id="IPR050377">
    <property type="entry name" value="Radical_SAM_PqqE_MftC-like"/>
</dbReference>
<dbReference type="Gene3D" id="3.20.20.70">
    <property type="entry name" value="Aldolase class I"/>
    <property type="match status" value="1"/>
</dbReference>
<sequence>MFNLKIPRDLVLAVTYRCNSRCRMCNIWKMEPLPLLDLKEYKKLPKGLKDINISGGEPFLKDDLVELIALINKDNPQARIIISSNGFATDLIIDKTKQILKIKKDIGIGISLDGIGEVHDQIRGIAGGFDKAVATLKALKGIGVGNLRIAFTAGDYNINQLLTVYNLSKELGVEFTMAAIHNAENYFNVTDNKITKLEQFKKEFRKLIKEELKTWSPKRWVRAYFTFALYKFIATGKRLLPNYSGQDNIFIDPLGNVYPSDVSGHLMGNLKDFGNFQDLYASKKAQQAIALEKRSQNWMICTARSAIKRHLLSVIFWILKSKIFGVIL</sequence>
<dbReference type="AlphaFoldDB" id="A0A1G1XSF2"/>
<dbReference type="PANTHER" id="PTHR11228">
    <property type="entry name" value="RADICAL SAM DOMAIN PROTEIN"/>
    <property type="match status" value="1"/>
</dbReference>
<feature type="domain" description="Radical SAM core" evidence="5">
    <location>
        <begin position="14"/>
        <end position="148"/>
    </location>
</feature>
<proteinExistence type="predicted"/>
<evidence type="ECO:0000313" key="6">
    <source>
        <dbReference type="EMBL" id="OGY42247.1"/>
    </source>
</evidence>
<accession>A0A1G1XSF2</accession>
<dbReference type="SFLD" id="SFLDS00029">
    <property type="entry name" value="Radical_SAM"/>
    <property type="match status" value="1"/>
</dbReference>
<evidence type="ECO:0000256" key="2">
    <source>
        <dbReference type="ARBA" id="ARBA00022723"/>
    </source>
</evidence>
<dbReference type="PANTHER" id="PTHR11228:SF7">
    <property type="entry name" value="PQQA PEPTIDE CYCLASE"/>
    <property type="match status" value="1"/>
</dbReference>
<reference evidence="6 7" key="1">
    <citation type="journal article" date="2016" name="Nat. Commun.">
        <title>Thousands of microbial genomes shed light on interconnected biogeochemical processes in an aquifer system.</title>
        <authorList>
            <person name="Anantharaman K."/>
            <person name="Brown C.T."/>
            <person name="Hug L.A."/>
            <person name="Sharon I."/>
            <person name="Castelle C.J."/>
            <person name="Probst A.J."/>
            <person name="Thomas B.C."/>
            <person name="Singh A."/>
            <person name="Wilkins M.J."/>
            <person name="Karaoz U."/>
            <person name="Brodie E.L."/>
            <person name="Williams K.H."/>
            <person name="Hubbard S.S."/>
            <person name="Banfield J.F."/>
        </authorList>
    </citation>
    <scope>NUCLEOTIDE SEQUENCE [LARGE SCALE GENOMIC DNA]</scope>
</reference>
<keyword evidence="2" id="KW-0479">Metal-binding</keyword>
<dbReference type="GO" id="GO:0051536">
    <property type="term" value="F:iron-sulfur cluster binding"/>
    <property type="evidence" value="ECO:0007669"/>
    <property type="project" value="UniProtKB-KW"/>
</dbReference>
<evidence type="ECO:0000259" key="5">
    <source>
        <dbReference type="Pfam" id="PF04055"/>
    </source>
</evidence>
<dbReference type="SFLD" id="SFLDG01067">
    <property type="entry name" value="SPASM/twitch_domain_containing"/>
    <property type="match status" value="1"/>
</dbReference>